<reference evidence="7" key="2">
    <citation type="submission" date="2023-06" db="EMBL/GenBank/DDBJ databases">
        <authorList>
            <consortium name="Lawrence Berkeley National Laboratory"/>
            <person name="Mondo S.J."/>
            <person name="Hensen N."/>
            <person name="Bonometti L."/>
            <person name="Westerberg I."/>
            <person name="Brannstrom I.O."/>
            <person name="Guillou S."/>
            <person name="Cros-Aarteil S."/>
            <person name="Calhoun S."/>
            <person name="Haridas S."/>
            <person name="Kuo A."/>
            <person name="Pangilinan J."/>
            <person name="Riley R."/>
            <person name="Labutti K."/>
            <person name="Andreopoulos B."/>
            <person name="Lipzen A."/>
            <person name="Chen C."/>
            <person name="Yanf M."/>
            <person name="Daum C."/>
            <person name="Ng V."/>
            <person name="Clum A."/>
            <person name="Steindorff A."/>
            <person name="Ohm R."/>
            <person name="Martin F."/>
            <person name="Silar P."/>
            <person name="Natvig D."/>
            <person name="Lalanne C."/>
            <person name="Gautier V."/>
            <person name="Ament-Velasquez S.L."/>
            <person name="Kruys A."/>
            <person name="Hutchinson M.I."/>
            <person name="Powell A.J."/>
            <person name="Barry K."/>
            <person name="Miller A.N."/>
            <person name="Grigoriev I.V."/>
            <person name="Debuchy R."/>
            <person name="Gladieux P."/>
            <person name="Thoren M.H."/>
            <person name="Johannesson H."/>
        </authorList>
    </citation>
    <scope>NUCLEOTIDE SEQUENCE</scope>
    <source>
        <strain evidence="7">PSN324</strain>
    </source>
</reference>
<comment type="caution">
    <text evidence="7">The sequence shown here is derived from an EMBL/GenBank/DDBJ whole genome shotgun (WGS) entry which is preliminary data.</text>
</comment>
<sequence>MDTASHFFSDCMDFDDPNPYQSPDQDGDGVGLDINHFQPYDTKLDIIVSPGHISDGRDLDPRADVWDGCVQHLGPIETTETKALFVDPGLYDPDTDNEDIKTHIQTLSMDFSQPTTRRSSSMKSCSRRTSKSGSASTDITPPDQAGAVAAALPSSAAKKSRKSRKIKKEPNMAQDETKRNKFLERNRIAASKCREKKKMYVSELEETKIGLETQHAHLQMEYNGLLGEVSGLKHHLMAHAKCNDANIDRWLNNEARRFVQTTNELFGQSFAFGQSSAAPPPVMTPGLVPCSPRSRNTSIASTQYQPLPPGVQFEGLVGPTTTAERRGSMTTTYPPGTTAAANIYIASPTDSSAFISHQQQRQRHSIVHTDPCLGGDAGESPRMKQEPGINYDHMPDSMFSPEAFGGGG</sequence>
<dbReference type="SUPFAM" id="SSF57959">
    <property type="entry name" value="Leucine zipper domain"/>
    <property type="match status" value="1"/>
</dbReference>
<dbReference type="Pfam" id="PF00170">
    <property type="entry name" value="bZIP_1"/>
    <property type="match status" value="1"/>
</dbReference>
<dbReference type="PROSITE" id="PS50217">
    <property type="entry name" value="BZIP"/>
    <property type="match status" value="1"/>
</dbReference>
<keyword evidence="4" id="KW-0539">Nucleus</keyword>
<evidence type="ECO:0000256" key="1">
    <source>
        <dbReference type="ARBA" id="ARBA00004123"/>
    </source>
</evidence>
<dbReference type="InterPro" id="IPR051027">
    <property type="entry name" value="bZIP_transcription_factors"/>
</dbReference>
<feature type="compositionally biased region" description="Low complexity" evidence="5">
    <location>
        <begin position="145"/>
        <end position="157"/>
    </location>
</feature>
<keyword evidence="8" id="KW-1185">Reference proteome</keyword>
<dbReference type="SMART" id="SM00338">
    <property type="entry name" value="BRLZ"/>
    <property type="match status" value="1"/>
</dbReference>
<accession>A0AAV9HJM9</accession>
<proteinExistence type="predicted"/>
<evidence type="ECO:0000313" key="8">
    <source>
        <dbReference type="Proteomes" id="UP001321749"/>
    </source>
</evidence>
<protein>
    <submittedName>
        <fullName evidence="7">Transcription factor atf21</fullName>
    </submittedName>
</protein>
<evidence type="ECO:0000259" key="6">
    <source>
        <dbReference type="PROSITE" id="PS50217"/>
    </source>
</evidence>
<dbReference type="AlphaFoldDB" id="A0AAV9HJM9"/>
<evidence type="ECO:0000313" key="7">
    <source>
        <dbReference type="EMBL" id="KAK4460209.1"/>
    </source>
</evidence>
<dbReference type="Gene3D" id="1.20.5.170">
    <property type="match status" value="1"/>
</dbReference>
<dbReference type="InterPro" id="IPR046347">
    <property type="entry name" value="bZIP_sf"/>
</dbReference>
<evidence type="ECO:0000256" key="3">
    <source>
        <dbReference type="ARBA" id="ARBA00023163"/>
    </source>
</evidence>
<gene>
    <name evidence="7" type="ORF">QBC42DRAFT_109215</name>
</gene>
<feature type="region of interest" description="Disordered" evidence="5">
    <location>
        <begin position="1"/>
        <end position="31"/>
    </location>
</feature>
<evidence type="ECO:0000256" key="4">
    <source>
        <dbReference type="ARBA" id="ARBA00023242"/>
    </source>
</evidence>
<name>A0AAV9HJM9_9PEZI</name>
<keyword evidence="3" id="KW-0804">Transcription</keyword>
<dbReference type="InterPro" id="IPR004827">
    <property type="entry name" value="bZIP"/>
</dbReference>
<dbReference type="PROSITE" id="PS00036">
    <property type="entry name" value="BZIP_BASIC"/>
    <property type="match status" value="1"/>
</dbReference>
<dbReference type="GO" id="GO:0003700">
    <property type="term" value="F:DNA-binding transcription factor activity"/>
    <property type="evidence" value="ECO:0007669"/>
    <property type="project" value="InterPro"/>
</dbReference>
<dbReference type="CDD" id="cd14687">
    <property type="entry name" value="bZIP_ATF2"/>
    <property type="match status" value="1"/>
</dbReference>
<evidence type="ECO:0000256" key="2">
    <source>
        <dbReference type="ARBA" id="ARBA00023015"/>
    </source>
</evidence>
<keyword evidence="2" id="KW-0805">Transcription regulation</keyword>
<dbReference type="GO" id="GO:0005634">
    <property type="term" value="C:nucleus"/>
    <property type="evidence" value="ECO:0007669"/>
    <property type="project" value="UniProtKB-SubCell"/>
</dbReference>
<dbReference type="PANTHER" id="PTHR19304">
    <property type="entry name" value="CYCLIC-AMP RESPONSE ELEMENT BINDING PROTEIN"/>
    <property type="match status" value="1"/>
</dbReference>
<dbReference type="EMBL" id="MU865017">
    <property type="protein sequence ID" value="KAK4460209.1"/>
    <property type="molecule type" value="Genomic_DNA"/>
</dbReference>
<feature type="domain" description="BZIP" evidence="6">
    <location>
        <begin position="176"/>
        <end position="239"/>
    </location>
</feature>
<feature type="compositionally biased region" description="Low complexity" evidence="5">
    <location>
        <begin position="115"/>
        <end position="124"/>
    </location>
</feature>
<dbReference type="Proteomes" id="UP001321749">
    <property type="component" value="Unassembled WGS sequence"/>
</dbReference>
<feature type="compositionally biased region" description="Basic residues" evidence="5">
    <location>
        <begin position="158"/>
        <end position="167"/>
    </location>
</feature>
<reference evidence="7" key="1">
    <citation type="journal article" date="2023" name="Mol. Phylogenet. Evol.">
        <title>Genome-scale phylogeny and comparative genomics of the fungal order Sordariales.</title>
        <authorList>
            <person name="Hensen N."/>
            <person name="Bonometti L."/>
            <person name="Westerberg I."/>
            <person name="Brannstrom I.O."/>
            <person name="Guillou S."/>
            <person name="Cros-Aarteil S."/>
            <person name="Calhoun S."/>
            <person name="Haridas S."/>
            <person name="Kuo A."/>
            <person name="Mondo S."/>
            <person name="Pangilinan J."/>
            <person name="Riley R."/>
            <person name="LaButti K."/>
            <person name="Andreopoulos B."/>
            <person name="Lipzen A."/>
            <person name="Chen C."/>
            <person name="Yan M."/>
            <person name="Daum C."/>
            <person name="Ng V."/>
            <person name="Clum A."/>
            <person name="Steindorff A."/>
            <person name="Ohm R.A."/>
            <person name="Martin F."/>
            <person name="Silar P."/>
            <person name="Natvig D.O."/>
            <person name="Lalanne C."/>
            <person name="Gautier V."/>
            <person name="Ament-Velasquez S.L."/>
            <person name="Kruys A."/>
            <person name="Hutchinson M.I."/>
            <person name="Powell A.J."/>
            <person name="Barry K."/>
            <person name="Miller A.N."/>
            <person name="Grigoriev I.V."/>
            <person name="Debuchy R."/>
            <person name="Gladieux P."/>
            <person name="Hiltunen Thoren M."/>
            <person name="Johannesson H."/>
        </authorList>
    </citation>
    <scope>NUCLEOTIDE SEQUENCE</scope>
    <source>
        <strain evidence="7">PSN324</strain>
    </source>
</reference>
<comment type="subcellular location">
    <subcellularLocation>
        <location evidence="1">Nucleus</location>
    </subcellularLocation>
</comment>
<evidence type="ECO:0000256" key="5">
    <source>
        <dbReference type="SAM" id="MobiDB-lite"/>
    </source>
</evidence>
<feature type="region of interest" description="Disordered" evidence="5">
    <location>
        <begin position="109"/>
        <end position="180"/>
    </location>
</feature>
<organism evidence="7 8">
    <name type="scientific">Cladorrhinum samala</name>
    <dbReference type="NCBI Taxonomy" id="585594"/>
    <lineage>
        <taxon>Eukaryota</taxon>
        <taxon>Fungi</taxon>
        <taxon>Dikarya</taxon>
        <taxon>Ascomycota</taxon>
        <taxon>Pezizomycotina</taxon>
        <taxon>Sordariomycetes</taxon>
        <taxon>Sordariomycetidae</taxon>
        <taxon>Sordariales</taxon>
        <taxon>Podosporaceae</taxon>
        <taxon>Cladorrhinum</taxon>
    </lineage>
</organism>